<dbReference type="PROSITE" id="PS51199">
    <property type="entry name" value="SF4_HELICASE"/>
    <property type="match status" value="1"/>
</dbReference>
<evidence type="ECO:0000256" key="8">
    <source>
        <dbReference type="ARBA" id="ARBA00023125"/>
    </source>
</evidence>
<dbReference type="RefSeq" id="WP_022529413.1">
    <property type="nucleotide sequence ID" value="NZ_KI271587.1"/>
</dbReference>
<dbReference type="Gene3D" id="3.40.50.300">
    <property type="entry name" value="P-loop containing nucleotide triphosphate hydrolases"/>
    <property type="match status" value="1"/>
</dbReference>
<gene>
    <name evidence="15" type="primary">dnaC</name>
    <name evidence="15" type="ORF">L248_2826</name>
</gene>
<keyword evidence="9" id="KW-0413">Isomerase</keyword>
<feature type="domain" description="SF4 helicase" evidence="14">
    <location>
        <begin position="179"/>
        <end position="469"/>
    </location>
</feature>
<dbReference type="InterPro" id="IPR003593">
    <property type="entry name" value="AAA+_ATPase"/>
</dbReference>
<dbReference type="HOGENOM" id="CLU_005373_0_0_9"/>
<dbReference type="PANTHER" id="PTHR30153:SF2">
    <property type="entry name" value="REPLICATIVE DNA HELICASE"/>
    <property type="match status" value="1"/>
</dbReference>
<dbReference type="GO" id="GO:0043139">
    <property type="term" value="F:5'-3' DNA helicase activity"/>
    <property type="evidence" value="ECO:0007669"/>
    <property type="project" value="UniProtKB-EC"/>
</dbReference>
<keyword evidence="3 12" id="KW-0235">DNA replication</keyword>
<dbReference type="EC" id="5.6.2.3" evidence="11 12"/>
<name>U4TVK7_9LACO</name>
<evidence type="ECO:0000313" key="15">
    <source>
        <dbReference type="EMBL" id="ERL65427.1"/>
    </source>
</evidence>
<keyword evidence="8 12" id="KW-0238">DNA-binding</keyword>
<evidence type="ECO:0000256" key="3">
    <source>
        <dbReference type="ARBA" id="ARBA00022705"/>
    </source>
</evidence>
<reference evidence="16" key="1">
    <citation type="journal article" date="2013" name="Genome Announc.">
        <title>Whole-Genome Sequencing of Lactobacillus shenzhenensis Strain LY-73T.</title>
        <authorList>
            <person name="Lin Z."/>
            <person name="Liu Z."/>
            <person name="Yang R."/>
            <person name="Zou Y."/>
            <person name="Wan D."/>
            <person name="Chen J."/>
            <person name="Guo M."/>
            <person name="Zhao J."/>
            <person name="Fang C."/>
            <person name="Yang R."/>
            <person name="Liu F."/>
        </authorList>
    </citation>
    <scope>NUCLEOTIDE SEQUENCE [LARGE SCALE GENOMIC DNA]</scope>
    <source>
        <strain evidence="16">LY-73</strain>
    </source>
</reference>
<evidence type="ECO:0000256" key="9">
    <source>
        <dbReference type="ARBA" id="ARBA00023235"/>
    </source>
</evidence>
<dbReference type="InterPro" id="IPR027417">
    <property type="entry name" value="P-loop_NTPase"/>
</dbReference>
<evidence type="ECO:0000256" key="5">
    <source>
        <dbReference type="ARBA" id="ARBA00022801"/>
    </source>
</evidence>
<dbReference type="InterPro" id="IPR016136">
    <property type="entry name" value="DNA_helicase_N/primase_C"/>
</dbReference>
<accession>U4TVK7</accession>
<keyword evidence="5 12" id="KW-0378">Hydrolase</keyword>
<evidence type="ECO:0000256" key="12">
    <source>
        <dbReference type="RuleBase" id="RU362085"/>
    </source>
</evidence>
<evidence type="ECO:0000256" key="2">
    <source>
        <dbReference type="ARBA" id="ARBA00022515"/>
    </source>
</evidence>
<organism evidence="15 16">
    <name type="scientific">Schleiferilactobacillus shenzhenensis LY-73</name>
    <dbReference type="NCBI Taxonomy" id="1231336"/>
    <lineage>
        <taxon>Bacteria</taxon>
        <taxon>Bacillati</taxon>
        <taxon>Bacillota</taxon>
        <taxon>Bacilli</taxon>
        <taxon>Lactobacillales</taxon>
        <taxon>Lactobacillaceae</taxon>
        <taxon>Schleiferilactobacillus</taxon>
    </lineage>
</organism>
<dbReference type="GO" id="GO:0016887">
    <property type="term" value="F:ATP hydrolysis activity"/>
    <property type="evidence" value="ECO:0007669"/>
    <property type="project" value="RHEA"/>
</dbReference>
<feature type="region of interest" description="Disordered" evidence="13">
    <location>
        <begin position="404"/>
        <end position="435"/>
    </location>
</feature>
<dbReference type="OrthoDB" id="9773982at2"/>
<dbReference type="GO" id="GO:0005829">
    <property type="term" value="C:cytosol"/>
    <property type="evidence" value="ECO:0007669"/>
    <property type="project" value="TreeGrafter"/>
</dbReference>
<comment type="function">
    <text evidence="12">The main replicative DNA helicase, it participates in initiation and elongation during chromosome replication. Travels ahead of the DNA replisome, separating dsDNA into templates for DNA synthesis. A processive ATP-dependent 5'-3' DNA helicase it has DNA-dependent ATPase activity.</text>
</comment>
<dbReference type="EMBL" id="KI271587">
    <property type="protein sequence ID" value="ERL65427.1"/>
    <property type="molecule type" value="Genomic_DNA"/>
</dbReference>
<evidence type="ECO:0000256" key="11">
    <source>
        <dbReference type="NCBIfam" id="TIGR00665"/>
    </source>
</evidence>
<dbReference type="SMART" id="SM00382">
    <property type="entry name" value="AAA"/>
    <property type="match status" value="1"/>
</dbReference>
<dbReference type="GO" id="GO:1990077">
    <property type="term" value="C:primosome complex"/>
    <property type="evidence" value="ECO:0007669"/>
    <property type="project" value="UniProtKB-UniRule"/>
</dbReference>
<dbReference type="STRING" id="1231336.L248_2826"/>
<dbReference type="InterPro" id="IPR007693">
    <property type="entry name" value="DNA_helicase_DnaB-like_N"/>
</dbReference>
<protein>
    <recommendedName>
        <fullName evidence="11 12">Replicative DNA helicase</fullName>
        <ecNumber evidence="11 12">5.6.2.3</ecNumber>
    </recommendedName>
</protein>
<dbReference type="Pfam" id="PF03796">
    <property type="entry name" value="DnaB_C"/>
    <property type="match status" value="1"/>
</dbReference>
<dbReference type="GO" id="GO:0005524">
    <property type="term" value="F:ATP binding"/>
    <property type="evidence" value="ECO:0007669"/>
    <property type="project" value="UniProtKB-UniRule"/>
</dbReference>
<dbReference type="SUPFAM" id="SSF48024">
    <property type="entry name" value="N-terminal domain of DnaB helicase"/>
    <property type="match status" value="1"/>
</dbReference>
<proteinExistence type="inferred from homology"/>
<evidence type="ECO:0000256" key="13">
    <source>
        <dbReference type="SAM" id="MobiDB-lite"/>
    </source>
</evidence>
<evidence type="ECO:0000256" key="1">
    <source>
        <dbReference type="ARBA" id="ARBA00008428"/>
    </source>
</evidence>
<dbReference type="eggNOG" id="COG0305">
    <property type="taxonomic scope" value="Bacteria"/>
</dbReference>
<evidence type="ECO:0000256" key="6">
    <source>
        <dbReference type="ARBA" id="ARBA00022806"/>
    </source>
</evidence>
<dbReference type="AlphaFoldDB" id="U4TVK7"/>
<dbReference type="CDD" id="cd00984">
    <property type="entry name" value="DnaB_C"/>
    <property type="match status" value="1"/>
</dbReference>
<dbReference type="InterPro" id="IPR036185">
    <property type="entry name" value="DNA_heli_DnaB-like_N_sf"/>
</dbReference>
<evidence type="ECO:0000256" key="7">
    <source>
        <dbReference type="ARBA" id="ARBA00022840"/>
    </source>
</evidence>
<keyword evidence="6 12" id="KW-0347">Helicase</keyword>
<sequence>MNNELIDRTPPQDNDAEQSVLGAVFLSRDALVEAMAYVTADDFYKKAHQYIFAAMVALSDRDVSIDAVTLSNELTARQQLADAGGVSYLVELAEKVPTAANVVYYAQIVKEKATLRRLIDTATHIVQTGYNPEGDVSDVLDNAEKEIMAVSDTTQQNGFRRIDDVLQEAFSKVTELSKNNDDITGLSTGYRDLDLITAGLHEDELIIVAARPGVGKTAFALNVAQNVATKSDTAVAIFSLEMGAEQLVNRMLCAEGSIEANHLRTGQLTDNEWESLVVAMGSLAKAKIFIDDTPGIKMANIRAKARRLAKEQGNLGLIVVDYLQLIEGTGQENRQQEVSAISRQMKMLAKELHVPVIALSQLSRSVEQRQDKRPVLSDIRESGSIEQDADIVAFLYRDDYYRDEDGDDDDSYGGDSGGGGNAPTSSEDEDSDAGVVEVIIEKNRSGARGTVKLLFIKSYNKFSSISYAQPTN</sequence>
<dbReference type="InterPro" id="IPR007694">
    <property type="entry name" value="DNA_helicase_DnaB-like_C"/>
</dbReference>
<dbReference type="InterPro" id="IPR007692">
    <property type="entry name" value="DNA_helicase_DnaB"/>
</dbReference>
<dbReference type="FunFam" id="1.10.860.10:FF:000001">
    <property type="entry name" value="Replicative DNA helicase"/>
    <property type="match status" value="1"/>
</dbReference>
<keyword evidence="2 12" id="KW-0639">Primosome</keyword>
<dbReference type="Gene3D" id="1.10.860.10">
    <property type="entry name" value="DNAb Helicase, Chain A"/>
    <property type="match status" value="1"/>
</dbReference>
<comment type="catalytic activity">
    <reaction evidence="10 12">
        <text>ATP + H2O = ADP + phosphate + H(+)</text>
        <dbReference type="Rhea" id="RHEA:13065"/>
        <dbReference type="ChEBI" id="CHEBI:15377"/>
        <dbReference type="ChEBI" id="CHEBI:15378"/>
        <dbReference type="ChEBI" id="CHEBI:30616"/>
        <dbReference type="ChEBI" id="CHEBI:43474"/>
        <dbReference type="ChEBI" id="CHEBI:456216"/>
        <dbReference type="EC" id="5.6.2.3"/>
    </reaction>
</comment>
<keyword evidence="7 12" id="KW-0067">ATP-binding</keyword>
<comment type="similarity">
    <text evidence="1 12">Belongs to the helicase family. DnaB subfamily.</text>
</comment>
<dbReference type="SUPFAM" id="SSF52540">
    <property type="entry name" value="P-loop containing nucleoside triphosphate hydrolases"/>
    <property type="match status" value="1"/>
</dbReference>
<evidence type="ECO:0000256" key="4">
    <source>
        <dbReference type="ARBA" id="ARBA00022741"/>
    </source>
</evidence>
<dbReference type="PANTHER" id="PTHR30153">
    <property type="entry name" value="REPLICATIVE DNA HELICASE DNAB"/>
    <property type="match status" value="1"/>
</dbReference>
<dbReference type="NCBIfam" id="NF004384">
    <property type="entry name" value="PRK05748.1"/>
    <property type="match status" value="1"/>
</dbReference>
<dbReference type="GO" id="GO:0006269">
    <property type="term" value="P:DNA replication, synthesis of primer"/>
    <property type="evidence" value="ECO:0007669"/>
    <property type="project" value="UniProtKB-UniRule"/>
</dbReference>
<evidence type="ECO:0000256" key="10">
    <source>
        <dbReference type="ARBA" id="ARBA00048954"/>
    </source>
</evidence>
<dbReference type="NCBIfam" id="TIGR00665">
    <property type="entry name" value="DnaB"/>
    <property type="match status" value="1"/>
</dbReference>
<evidence type="ECO:0000259" key="14">
    <source>
        <dbReference type="PROSITE" id="PS51199"/>
    </source>
</evidence>
<dbReference type="FunFam" id="3.40.50.300:FF:000076">
    <property type="entry name" value="Replicative DNA helicase"/>
    <property type="match status" value="1"/>
</dbReference>
<dbReference type="Pfam" id="PF00772">
    <property type="entry name" value="DnaB"/>
    <property type="match status" value="1"/>
</dbReference>
<dbReference type="Proteomes" id="UP000030647">
    <property type="component" value="Unassembled WGS sequence"/>
</dbReference>
<dbReference type="GO" id="GO:0003677">
    <property type="term" value="F:DNA binding"/>
    <property type="evidence" value="ECO:0007669"/>
    <property type="project" value="UniProtKB-UniRule"/>
</dbReference>
<dbReference type="GO" id="GO:0042802">
    <property type="term" value="F:identical protein binding"/>
    <property type="evidence" value="ECO:0007669"/>
    <property type="project" value="UniProtKB-ARBA"/>
</dbReference>
<keyword evidence="4 12" id="KW-0547">Nucleotide-binding</keyword>
<evidence type="ECO:0000313" key="16">
    <source>
        <dbReference type="Proteomes" id="UP000030647"/>
    </source>
</evidence>
<keyword evidence="16" id="KW-1185">Reference proteome</keyword>